<feature type="domain" description="DUF6493" evidence="1">
    <location>
        <begin position="43"/>
        <end position="233"/>
    </location>
</feature>
<name>A0ABS5Z2M3_9ACTN</name>
<evidence type="ECO:0000259" key="1">
    <source>
        <dbReference type="Pfam" id="PF20103"/>
    </source>
</evidence>
<comment type="caution">
    <text evidence="2">The sequence shown here is derived from an EMBL/GenBank/DDBJ whole genome shotgun (WGS) entry which is preliminary data.</text>
</comment>
<dbReference type="RefSeq" id="WP_215794396.1">
    <property type="nucleotide sequence ID" value="NZ_JAHKKG010000015.1"/>
</dbReference>
<evidence type="ECO:0000313" key="3">
    <source>
        <dbReference type="Proteomes" id="UP001519654"/>
    </source>
</evidence>
<dbReference type="Pfam" id="PF20103">
    <property type="entry name" value="DUF6493"/>
    <property type="match status" value="1"/>
</dbReference>
<sequence length="763" mass="82158">MASVDEIVAALADVPSADRVGWRFADEVSRLDQPVTPPSRPVPAWFRVGVENAVGWLAGTWPQRPLFRPIRALDRAGIVTPAHDDAYVLAMVSALGDRGDAEYRLAVIRADHELRDDLLWRVFEVEGGGEVSLTNVDKFSMPGCGWADAFRTLVAEGALPRERVLNSCLAALGRDFSAYRAGFFARLFDSLTPTPAELATARPRLLRLLSSTVPATVAFAARHLATTEPDEEFLDACPPALVVPAKNTPLALLRLVARAAPRHPERAAEVAAVALEHRHRDVQLAALQLLREWGAGELVASRLDLLEPSVAQQATAWFGLVRPDESPAPSATEEIKSVSRTPGERAAALMAGDTDPWEIEQFLADVAAGRAPTELNKPARRAFKYSGELRHVVAAMLLGERPHLSRGGFLALRLREIQGFTGPRTLLATPSDPSGWLDPAEFVARLAAQPGPARHDLIAALLRLHPDGREAALRKGDVSAVVRYALGGPPAEIDDHALWVAAARTRAPLDDDPHLIAAGVTGAGRGHAARLTVRLTSDSWSYQTETGTRTVVVWEPQLEVEPRVVRHTDEPTVPGPEADFVRWQAQTWPHDAETFLAAEIEAAMSSAYGENDGRTPERLDALLAHPGRLGPMAATVVAAALTAQDTGCRIRAAEALTTLVPRRIPVPVMAGAMALLAEHATATRWAAALRDTGDPHTVIAVLSGLLPRLPYTHRGLNALIETLMEECVRANGVPGKALDPWLSGFTGSSKAARSARDLAKLMP</sequence>
<dbReference type="InterPro" id="IPR045472">
    <property type="entry name" value="DUF6493"/>
</dbReference>
<dbReference type="Proteomes" id="UP001519654">
    <property type="component" value="Unassembled WGS sequence"/>
</dbReference>
<accession>A0ABS5Z2M3</accession>
<gene>
    <name evidence="2" type="ORF">KOI35_39385</name>
</gene>
<reference evidence="2 3" key="1">
    <citation type="submission" date="2021-06" db="EMBL/GenBank/DDBJ databases">
        <title>Actinoplanes lichenicola sp. nov., and Actinoplanes ovalisporus sp. nov., isolated from lichen in Thailand.</title>
        <authorList>
            <person name="Saeng-In P."/>
            <person name="Kanchanasin P."/>
            <person name="Yuki M."/>
            <person name="Kudo T."/>
            <person name="Ohkuma M."/>
            <person name="Phongsopitanun W."/>
            <person name="Tanasupawat S."/>
        </authorList>
    </citation>
    <scope>NUCLEOTIDE SEQUENCE [LARGE SCALE GENOMIC DNA]</scope>
    <source>
        <strain evidence="2 3">NBRC 110975</strain>
    </source>
</reference>
<organism evidence="2 3">
    <name type="scientific">Paractinoplanes bogorensis</name>
    <dbReference type="NCBI Taxonomy" id="1610840"/>
    <lineage>
        <taxon>Bacteria</taxon>
        <taxon>Bacillati</taxon>
        <taxon>Actinomycetota</taxon>
        <taxon>Actinomycetes</taxon>
        <taxon>Micromonosporales</taxon>
        <taxon>Micromonosporaceae</taxon>
        <taxon>Paractinoplanes</taxon>
    </lineage>
</organism>
<dbReference type="EMBL" id="JAHKKG010000015">
    <property type="protein sequence ID" value="MBU2669591.1"/>
    <property type="molecule type" value="Genomic_DNA"/>
</dbReference>
<protein>
    <recommendedName>
        <fullName evidence="1">DUF6493 domain-containing protein</fullName>
    </recommendedName>
</protein>
<proteinExistence type="predicted"/>
<evidence type="ECO:0000313" key="2">
    <source>
        <dbReference type="EMBL" id="MBU2669591.1"/>
    </source>
</evidence>
<keyword evidence="3" id="KW-1185">Reference proteome</keyword>